<feature type="compositionally biased region" description="Polar residues" evidence="3">
    <location>
        <begin position="617"/>
        <end position="626"/>
    </location>
</feature>
<dbReference type="GO" id="GO:0046983">
    <property type="term" value="F:protein dimerization activity"/>
    <property type="evidence" value="ECO:0007669"/>
    <property type="project" value="InterPro"/>
</dbReference>
<feature type="compositionally biased region" description="Polar residues" evidence="3">
    <location>
        <begin position="326"/>
        <end position="336"/>
    </location>
</feature>
<dbReference type="Pfam" id="PF00010">
    <property type="entry name" value="HLH"/>
    <property type="match status" value="1"/>
</dbReference>
<feature type="compositionally biased region" description="Low complexity" evidence="3">
    <location>
        <begin position="286"/>
        <end position="301"/>
    </location>
</feature>
<proteinExistence type="predicted"/>
<evidence type="ECO:0000256" key="1">
    <source>
        <dbReference type="ARBA" id="ARBA00023125"/>
    </source>
</evidence>
<dbReference type="AlphaFoldDB" id="A0A9Q5NEC0"/>
<dbReference type="GO" id="GO:0090575">
    <property type="term" value="C:RNA polymerase II transcription regulator complex"/>
    <property type="evidence" value="ECO:0007669"/>
    <property type="project" value="TreeGrafter"/>
</dbReference>
<evidence type="ECO:0000256" key="3">
    <source>
        <dbReference type="SAM" id="MobiDB-lite"/>
    </source>
</evidence>
<feature type="compositionally biased region" description="Basic and acidic residues" evidence="3">
    <location>
        <begin position="114"/>
        <end position="129"/>
    </location>
</feature>
<name>A0A9Q5NEC0_SANBA</name>
<dbReference type="GO" id="GO:0045944">
    <property type="term" value="P:positive regulation of transcription by RNA polymerase II"/>
    <property type="evidence" value="ECO:0007669"/>
    <property type="project" value="TreeGrafter"/>
</dbReference>
<feature type="compositionally biased region" description="Polar residues" evidence="3">
    <location>
        <begin position="49"/>
        <end position="58"/>
    </location>
</feature>
<feature type="compositionally biased region" description="Pro residues" evidence="3">
    <location>
        <begin position="572"/>
        <end position="598"/>
    </location>
</feature>
<feature type="compositionally biased region" description="Low complexity" evidence="3">
    <location>
        <begin position="265"/>
        <end position="279"/>
    </location>
</feature>
<keyword evidence="2" id="KW-0539">Nucleus</keyword>
<accession>A0A9Q5NEC0</accession>
<keyword evidence="6" id="KW-1185">Reference proteome</keyword>
<comment type="caution">
    <text evidence="5">The sequence shown here is derived from an EMBL/GenBank/DDBJ whole genome shotgun (WGS) entry which is preliminary data.</text>
</comment>
<evidence type="ECO:0000313" key="5">
    <source>
        <dbReference type="EMBL" id="OCB90874.1"/>
    </source>
</evidence>
<dbReference type="SUPFAM" id="SSF47459">
    <property type="entry name" value="HLH, helix-loop-helix DNA-binding domain"/>
    <property type="match status" value="1"/>
</dbReference>
<dbReference type="PANTHER" id="PTHR10328:SF15">
    <property type="entry name" value="BHLH TRANSCRIPTION FACTOR"/>
    <property type="match status" value="1"/>
</dbReference>
<keyword evidence="1" id="KW-0238">DNA-binding</keyword>
<dbReference type="GO" id="GO:0003677">
    <property type="term" value="F:DNA binding"/>
    <property type="evidence" value="ECO:0007669"/>
    <property type="project" value="UniProtKB-KW"/>
</dbReference>
<dbReference type="Proteomes" id="UP000757232">
    <property type="component" value="Unassembled WGS sequence"/>
</dbReference>
<feature type="region of interest" description="Disordered" evidence="3">
    <location>
        <begin position="1"/>
        <end position="470"/>
    </location>
</feature>
<evidence type="ECO:0000313" key="6">
    <source>
        <dbReference type="Proteomes" id="UP000757232"/>
    </source>
</evidence>
<feature type="compositionally biased region" description="Polar residues" evidence="3">
    <location>
        <begin position="432"/>
        <end position="456"/>
    </location>
</feature>
<dbReference type="OrthoDB" id="8964853at2759"/>
<gene>
    <name evidence="5" type="ORF">A7U60_g1898</name>
</gene>
<dbReference type="Gene3D" id="4.10.280.10">
    <property type="entry name" value="Helix-loop-helix DNA-binding domain"/>
    <property type="match status" value="1"/>
</dbReference>
<evidence type="ECO:0000259" key="4">
    <source>
        <dbReference type="PROSITE" id="PS50888"/>
    </source>
</evidence>
<feature type="compositionally biased region" description="Polar residues" evidence="3">
    <location>
        <begin position="405"/>
        <end position="425"/>
    </location>
</feature>
<dbReference type="PROSITE" id="PS50888">
    <property type="entry name" value="BHLH"/>
    <property type="match status" value="1"/>
</dbReference>
<feature type="region of interest" description="Disordered" evidence="3">
    <location>
        <begin position="565"/>
        <end position="626"/>
    </location>
</feature>
<dbReference type="GO" id="GO:0003700">
    <property type="term" value="F:DNA-binding transcription factor activity"/>
    <property type="evidence" value="ECO:0007669"/>
    <property type="project" value="TreeGrafter"/>
</dbReference>
<dbReference type="InterPro" id="IPR036638">
    <property type="entry name" value="HLH_DNA-bd_sf"/>
</dbReference>
<feature type="compositionally biased region" description="Low complexity" evidence="3">
    <location>
        <begin position="99"/>
        <end position="109"/>
    </location>
</feature>
<feature type="domain" description="BHLH" evidence="4">
    <location>
        <begin position="460"/>
        <end position="511"/>
    </location>
</feature>
<organism evidence="5 6">
    <name type="scientific">Sanghuangporus baumii</name>
    <name type="common">Phellinus baumii</name>
    <dbReference type="NCBI Taxonomy" id="108892"/>
    <lineage>
        <taxon>Eukaryota</taxon>
        <taxon>Fungi</taxon>
        <taxon>Dikarya</taxon>
        <taxon>Basidiomycota</taxon>
        <taxon>Agaricomycotina</taxon>
        <taxon>Agaricomycetes</taxon>
        <taxon>Hymenochaetales</taxon>
        <taxon>Hymenochaetaceae</taxon>
        <taxon>Sanghuangporus</taxon>
    </lineage>
</organism>
<dbReference type="SMART" id="SM00353">
    <property type="entry name" value="HLH"/>
    <property type="match status" value="1"/>
</dbReference>
<evidence type="ECO:0000256" key="2">
    <source>
        <dbReference type="ARBA" id="ARBA00023242"/>
    </source>
</evidence>
<reference evidence="5" key="1">
    <citation type="submission" date="2016-06" db="EMBL/GenBank/DDBJ databases">
        <title>Draft Genome sequence of the fungus Inonotus baumii.</title>
        <authorList>
            <person name="Zhu H."/>
            <person name="Lin W."/>
        </authorList>
    </citation>
    <scope>NUCLEOTIDE SEQUENCE</scope>
    <source>
        <strain evidence="5">821</strain>
    </source>
</reference>
<sequence length="626" mass="67925">MDHPMAASGEISSRRHSPAPPLAPLEFLQSQRRGSLTDPSLHVAPIASGNVNQSSSQFRQHDILLSPHSKQHSETRSRNTRPPPLSARPTSPYIFGEPSAQSSSSSNLSGRVQLTDDAKERGKQEEKHRTSSSQRSPNHPKDDMDTDPSRNPADNKGPDDQRLPANFDYSMRRHSVPSGPQLGLAHQRGVPSSPSQTGAKRKMSTDRAQLPVVGEEIDPELAGPGLHTSTEVDPDQPAPKRRNSAFETHRMAQMSLYDRRDSLDSRMSSGGTPTSAWWSNDRRDSSSSMFSGTSMGSSAGFNSPAFAGEMHGRQQTGSMSAFAWPPNSSAGSNDASAPQGMQAASPLDPNLNRQFEAPIPPHTVVPSNNMPVDRRMSAPDAMTLNSSVRADRSLRSRSRPPSRSAITGSRTNEASPTSPDMSPSSARPEESPVSSGSASQNHAPSSEKSANHTPYSRSPELRISHKLAERKRRKEMRDLFDELRDQLPADRGMKASKWEILSKGSFIIIPPVLSLYSLADNALITAIDFIQQLKQSQADMAREIEMLRHEMETVRVGVSYGHHPAAPHQVMYPPPGHYVPTGPQQPPPPPPHTVPPQQPLSRPGSSHNAFVPGTGPTPATNGKAQS</sequence>
<dbReference type="InterPro" id="IPR011598">
    <property type="entry name" value="bHLH_dom"/>
</dbReference>
<dbReference type="PANTHER" id="PTHR10328">
    <property type="entry name" value="PROTEIN MAX MYC-ASSOCIATED FACTOR X"/>
    <property type="match status" value="1"/>
</dbReference>
<dbReference type="EMBL" id="LNZH02000115">
    <property type="protein sequence ID" value="OCB90874.1"/>
    <property type="molecule type" value="Genomic_DNA"/>
</dbReference>
<protein>
    <recommendedName>
        <fullName evidence="4">BHLH domain-containing protein</fullName>
    </recommendedName>
</protein>
<feature type="compositionally biased region" description="Polar residues" evidence="3">
    <location>
        <begin position="28"/>
        <end position="38"/>
    </location>
</feature>